<evidence type="ECO:0000256" key="3">
    <source>
        <dbReference type="ARBA" id="ARBA00023163"/>
    </source>
</evidence>
<keyword evidence="2" id="KW-0238">DNA-binding</keyword>
<gene>
    <name evidence="4" type="ORF">CCAX7_32360</name>
</gene>
<evidence type="ECO:0000313" key="4">
    <source>
        <dbReference type="EMBL" id="BDI31185.1"/>
    </source>
</evidence>
<keyword evidence="1" id="KW-0805">Transcription regulation</keyword>
<evidence type="ECO:0000256" key="1">
    <source>
        <dbReference type="ARBA" id="ARBA00023015"/>
    </source>
</evidence>
<dbReference type="Pfam" id="PF12833">
    <property type="entry name" value="HTH_18"/>
    <property type="match status" value="1"/>
</dbReference>
<dbReference type="KEGG" id="ccot:CCAX7_32360"/>
<dbReference type="GO" id="GO:0003700">
    <property type="term" value="F:DNA-binding transcription factor activity"/>
    <property type="evidence" value="ECO:0007669"/>
    <property type="project" value="InterPro"/>
</dbReference>
<dbReference type="InterPro" id="IPR018060">
    <property type="entry name" value="HTH_AraC"/>
</dbReference>
<dbReference type="Gene3D" id="1.10.10.60">
    <property type="entry name" value="Homeodomain-like"/>
    <property type="match status" value="2"/>
</dbReference>
<evidence type="ECO:0000313" key="5">
    <source>
        <dbReference type="Proteomes" id="UP000287394"/>
    </source>
</evidence>
<name>A0A402D415_9BACT</name>
<dbReference type="InterPro" id="IPR009057">
    <property type="entry name" value="Homeodomain-like_sf"/>
</dbReference>
<dbReference type="GO" id="GO:0043565">
    <property type="term" value="F:sequence-specific DNA binding"/>
    <property type="evidence" value="ECO:0007669"/>
    <property type="project" value="InterPro"/>
</dbReference>
<sequence>MIYVASGVLSIQEGETPFTVSAGETLLLWPGRRHFGREDYPKDLTFFWLHFDCPDAAPGLEAQPLTVSQHVRVARPEKLAEMFRWFLDDQENGVRSQLAADLVATLILCESARALEDLKDDDAPRSPLAGQAREYIRTHFRERLSASVVSHAMSVNTNYLSRIYKRSFGKTMTEEINTCRMALARVKLLENKETVDCIAREVGYHDVVYFRRVFQRSHGMTPRAYQRAFSHDNVVSY</sequence>
<keyword evidence="5" id="KW-1185">Reference proteome</keyword>
<dbReference type="InterPro" id="IPR018062">
    <property type="entry name" value="HTH_AraC-typ_CS"/>
</dbReference>
<protein>
    <submittedName>
        <fullName evidence="4">AraC family transcriptional regulator</fullName>
    </submittedName>
</protein>
<dbReference type="InterPro" id="IPR037923">
    <property type="entry name" value="HTH-like"/>
</dbReference>
<proteinExistence type="predicted"/>
<keyword evidence="3" id="KW-0804">Transcription</keyword>
<dbReference type="AlphaFoldDB" id="A0A402D415"/>
<dbReference type="SUPFAM" id="SSF46689">
    <property type="entry name" value="Homeodomain-like"/>
    <property type="match status" value="1"/>
</dbReference>
<organism evidence="4 5">
    <name type="scientific">Capsulimonas corticalis</name>
    <dbReference type="NCBI Taxonomy" id="2219043"/>
    <lineage>
        <taxon>Bacteria</taxon>
        <taxon>Bacillati</taxon>
        <taxon>Armatimonadota</taxon>
        <taxon>Armatimonadia</taxon>
        <taxon>Capsulimonadales</taxon>
        <taxon>Capsulimonadaceae</taxon>
        <taxon>Capsulimonas</taxon>
    </lineage>
</organism>
<dbReference type="SMART" id="SM00342">
    <property type="entry name" value="HTH_ARAC"/>
    <property type="match status" value="1"/>
</dbReference>
<dbReference type="PANTHER" id="PTHR43280:SF10">
    <property type="entry name" value="REGULATORY PROTEIN POCR"/>
    <property type="match status" value="1"/>
</dbReference>
<evidence type="ECO:0000256" key="2">
    <source>
        <dbReference type="ARBA" id="ARBA00023125"/>
    </source>
</evidence>
<dbReference type="FunCoup" id="A0A402D415">
    <property type="interactions" value="18"/>
</dbReference>
<dbReference type="InterPro" id="IPR003313">
    <property type="entry name" value="AraC-bd"/>
</dbReference>
<reference evidence="4 5" key="1">
    <citation type="journal article" date="2019" name="Int. J. Syst. Evol. Microbiol.">
        <title>Capsulimonas corticalis gen. nov., sp. nov., an aerobic capsulated bacterium, of a novel bacterial order, Capsulimonadales ord. nov., of the class Armatimonadia of the phylum Armatimonadetes.</title>
        <authorList>
            <person name="Li J."/>
            <person name="Kudo C."/>
            <person name="Tonouchi A."/>
        </authorList>
    </citation>
    <scope>NUCLEOTIDE SEQUENCE [LARGE SCALE GENOMIC DNA]</scope>
    <source>
        <strain evidence="4 5">AX-7</strain>
    </source>
</reference>
<dbReference type="Pfam" id="PF02311">
    <property type="entry name" value="AraC_binding"/>
    <property type="match status" value="1"/>
</dbReference>
<dbReference type="SUPFAM" id="SSF51215">
    <property type="entry name" value="Regulatory protein AraC"/>
    <property type="match status" value="1"/>
</dbReference>
<dbReference type="PROSITE" id="PS01124">
    <property type="entry name" value="HTH_ARAC_FAMILY_2"/>
    <property type="match status" value="1"/>
</dbReference>
<dbReference type="Proteomes" id="UP000287394">
    <property type="component" value="Chromosome"/>
</dbReference>
<dbReference type="PROSITE" id="PS00041">
    <property type="entry name" value="HTH_ARAC_FAMILY_1"/>
    <property type="match status" value="1"/>
</dbReference>
<dbReference type="EMBL" id="AP025739">
    <property type="protein sequence ID" value="BDI31185.1"/>
    <property type="molecule type" value="Genomic_DNA"/>
</dbReference>
<dbReference type="PANTHER" id="PTHR43280">
    <property type="entry name" value="ARAC-FAMILY TRANSCRIPTIONAL REGULATOR"/>
    <property type="match status" value="1"/>
</dbReference>
<accession>A0A402D415</accession>